<evidence type="ECO:0000313" key="1">
    <source>
        <dbReference type="EMBL" id="GAA4877812.1"/>
    </source>
</evidence>
<sequence>MPAYYNGVGTLPSDGICRVSLPYGSVIALVGGIVGEVNDSFGAELCQEGMHEQGGDIDHL</sequence>
<organism evidence="1 2">
    <name type="scientific">Ferrimonas pelagia</name>
    <dbReference type="NCBI Taxonomy" id="1177826"/>
    <lineage>
        <taxon>Bacteria</taxon>
        <taxon>Pseudomonadati</taxon>
        <taxon>Pseudomonadota</taxon>
        <taxon>Gammaproteobacteria</taxon>
        <taxon>Alteromonadales</taxon>
        <taxon>Ferrimonadaceae</taxon>
        <taxon>Ferrimonas</taxon>
    </lineage>
</organism>
<accession>A0ABP9EFD4</accession>
<gene>
    <name evidence="1" type="ORF">GCM10023333_08840</name>
</gene>
<proteinExistence type="predicted"/>
<name>A0ABP9EFD4_9GAMM</name>
<evidence type="ECO:0000313" key="2">
    <source>
        <dbReference type="Proteomes" id="UP001499988"/>
    </source>
</evidence>
<dbReference type="EMBL" id="BAABJZ010000012">
    <property type="protein sequence ID" value="GAA4877812.1"/>
    <property type="molecule type" value="Genomic_DNA"/>
</dbReference>
<dbReference type="Proteomes" id="UP001499988">
    <property type="component" value="Unassembled WGS sequence"/>
</dbReference>
<comment type="caution">
    <text evidence="1">The sequence shown here is derived from an EMBL/GenBank/DDBJ whole genome shotgun (WGS) entry which is preliminary data.</text>
</comment>
<keyword evidence="2" id="KW-1185">Reference proteome</keyword>
<reference evidence="2" key="1">
    <citation type="journal article" date="2019" name="Int. J. Syst. Evol. Microbiol.">
        <title>The Global Catalogue of Microorganisms (GCM) 10K type strain sequencing project: providing services to taxonomists for standard genome sequencing and annotation.</title>
        <authorList>
            <consortium name="The Broad Institute Genomics Platform"/>
            <consortium name="The Broad Institute Genome Sequencing Center for Infectious Disease"/>
            <person name="Wu L."/>
            <person name="Ma J."/>
        </authorList>
    </citation>
    <scope>NUCLEOTIDE SEQUENCE [LARGE SCALE GENOMIC DNA]</scope>
    <source>
        <strain evidence="2">JCM 18401</strain>
    </source>
</reference>
<protein>
    <submittedName>
        <fullName evidence="1">Uncharacterized protein</fullName>
    </submittedName>
</protein>